<feature type="compositionally biased region" description="Basic and acidic residues" evidence="3">
    <location>
        <begin position="337"/>
        <end position="356"/>
    </location>
</feature>
<dbReference type="Gene3D" id="2.130.10.30">
    <property type="entry name" value="Regulator of chromosome condensation 1/beta-lactamase-inhibitor protein II"/>
    <property type="match status" value="2"/>
</dbReference>
<dbReference type="PANTHER" id="PTHR22872">
    <property type="entry name" value="BTK-BINDING PROTEIN-RELATED"/>
    <property type="match status" value="1"/>
</dbReference>
<comment type="caution">
    <text evidence="5">The sequence shown here is derived from an EMBL/GenBank/DDBJ whole genome shotgun (WGS) entry which is preliminary data.</text>
</comment>
<evidence type="ECO:0000313" key="6">
    <source>
        <dbReference type="Proteomes" id="UP001461498"/>
    </source>
</evidence>
<dbReference type="InterPro" id="IPR011333">
    <property type="entry name" value="SKP1/BTB/POZ_sf"/>
</dbReference>
<feature type="repeat" description="RCC1" evidence="2">
    <location>
        <begin position="188"/>
        <end position="237"/>
    </location>
</feature>
<sequence>MSSSVFNDWNLIGKTLNILQECTAVHFFNSGKSAFLVKDNYLYAYGDNHPCISYKSPHCTGYSVPFQFMELEHGIKAIGTGLEHAVLLDERGIVNTWGNNDHGQLGDGKDSRRCQPFTVGLPTITQIACGQHCTLALDSKNEVWFWGRLCLASDMFTVNRLPKRISLSAGASQISCGSSFASIVTVDNRVFTWGFNDCGQLGHGHRSNSAEARAVSGIKDVSAALCATYSIIFLTKDGRVFVTGRTGQSTNHMIPKEVKFSDKIVTISACWRLDQFGVKNDKGEIYRWGFHDKSGVPQLTDFTDIRQIYSNKCTPIVYPRHTNDPCDGLISSGNDNGKVEAKSHNKGNDKKEDKSKSKNGGNTAQKCHGNTSRKDHDASKPAPDNWYDVKIRLKDGEQFTAHSGVLSRGSNYLKILLQFGPNKKEIDLTEFEASTCRTFLKYLYTNKIDHISMREVPQLCQISEGGPLDDLKIKCHEVWDNGLTRRNVVSMYELAYRHNSERLKAMCVPKICEHMKEITQSDDFKRLPHEIKISLMATYNKGLEFFFREFMNL</sequence>
<dbReference type="Gene3D" id="1.25.40.420">
    <property type="match status" value="1"/>
</dbReference>
<gene>
    <name evidence="5" type="ORF">O3M35_002455</name>
</gene>
<dbReference type="InterPro" id="IPR000408">
    <property type="entry name" value="Reg_chr_condens"/>
</dbReference>
<protein>
    <recommendedName>
        <fullName evidence="4">BTB domain-containing protein</fullName>
    </recommendedName>
</protein>
<dbReference type="Pfam" id="PF00415">
    <property type="entry name" value="RCC1"/>
    <property type="match status" value="1"/>
</dbReference>
<dbReference type="InterPro" id="IPR011705">
    <property type="entry name" value="BACK"/>
</dbReference>
<dbReference type="Gene3D" id="3.30.710.10">
    <property type="entry name" value="Potassium Channel Kv1.1, Chain A"/>
    <property type="match status" value="1"/>
</dbReference>
<organism evidence="5 6">
    <name type="scientific">Rhynocoris fuscipes</name>
    <dbReference type="NCBI Taxonomy" id="488301"/>
    <lineage>
        <taxon>Eukaryota</taxon>
        <taxon>Metazoa</taxon>
        <taxon>Ecdysozoa</taxon>
        <taxon>Arthropoda</taxon>
        <taxon>Hexapoda</taxon>
        <taxon>Insecta</taxon>
        <taxon>Pterygota</taxon>
        <taxon>Neoptera</taxon>
        <taxon>Paraneoptera</taxon>
        <taxon>Hemiptera</taxon>
        <taxon>Heteroptera</taxon>
        <taxon>Panheteroptera</taxon>
        <taxon>Cimicomorpha</taxon>
        <taxon>Reduviidae</taxon>
        <taxon>Harpactorinae</taxon>
        <taxon>Harpactorini</taxon>
        <taxon>Rhynocoris</taxon>
    </lineage>
</organism>
<dbReference type="PROSITE" id="PS50012">
    <property type="entry name" value="RCC1_3"/>
    <property type="match status" value="2"/>
</dbReference>
<dbReference type="SMART" id="SM00225">
    <property type="entry name" value="BTB"/>
    <property type="match status" value="1"/>
</dbReference>
<dbReference type="InterPro" id="IPR000210">
    <property type="entry name" value="BTB/POZ_dom"/>
</dbReference>
<feature type="domain" description="BTB" evidence="4">
    <location>
        <begin position="387"/>
        <end position="452"/>
    </location>
</feature>
<dbReference type="CDD" id="cd18186">
    <property type="entry name" value="BTB_POZ_ZBTB_KLHL-like"/>
    <property type="match status" value="1"/>
</dbReference>
<dbReference type="SUPFAM" id="SSF50985">
    <property type="entry name" value="RCC1/BLIP-II"/>
    <property type="match status" value="2"/>
</dbReference>
<dbReference type="PROSITE" id="PS00626">
    <property type="entry name" value="RCC1_2"/>
    <property type="match status" value="1"/>
</dbReference>
<dbReference type="InterPro" id="IPR009091">
    <property type="entry name" value="RCC1/BLIP-II"/>
</dbReference>
<evidence type="ECO:0000256" key="1">
    <source>
        <dbReference type="ARBA" id="ARBA00022737"/>
    </source>
</evidence>
<dbReference type="Proteomes" id="UP001461498">
    <property type="component" value="Unassembled WGS sequence"/>
</dbReference>
<evidence type="ECO:0000259" key="4">
    <source>
        <dbReference type="PROSITE" id="PS50097"/>
    </source>
</evidence>
<proteinExistence type="predicted"/>
<name>A0AAW1CRE2_9HEMI</name>
<dbReference type="InterPro" id="IPR051625">
    <property type="entry name" value="Signaling_Regulatory_Domain"/>
</dbReference>
<dbReference type="Pfam" id="PF00651">
    <property type="entry name" value="BTB"/>
    <property type="match status" value="1"/>
</dbReference>
<dbReference type="PROSITE" id="PS50097">
    <property type="entry name" value="BTB"/>
    <property type="match status" value="1"/>
</dbReference>
<dbReference type="EMBL" id="JAPXFL010000011">
    <property type="protein sequence ID" value="KAK9499413.1"/>
    <property type="molecule type" value="Genomic_DNA"/>
</dbReference>
<evidence type="ECO:0000256" key="2">
    <source>
        <dbReference type="PROSITE-ProRule" id="PRU00235"/>
    </source>
</evidence>
<accession>A0AAW1CRE2</accession>
<evidence type="ECO:0000256" key="3">
    <source>
        <dbReference type="SAM" id="MobiDB-lite"/>
    </source>
</evidence>
<dbReference type="PANTHER" id="PTHR22872:SF2">
    <property type="entry name" value="INHIBITOR OF BRUTON TYROSINE KINASE"/>
    <property type="match status" value="1"/>
</dbReference>
<feature type="repeat" description="RCC1" evidence="2">
    <location>
        <begin position="92"/>
        <end position="140"/>
    </location>
</feature>
<keyword evidence="1" id="KW-0677">Repeat</keyword>
<evidence type="ECO:0000313" key="5">
    <source>
        <dbReference type="EMBL" id="KAK9499413.1"/>
    </source>
</evidence>
<keyword evidence="6" id="KW-1185">Reference proteome</keyword>
<reference evidence="5 6" key="1">
    <citation type="submission" date="2022-12" db="EMBL/GenBank/DDBJ databases">
        <title>Chromosome-level genome assembly of true bugs.</title>
        <authorList>
            <person name="Ma L."/>
            <person name="Li H."/>
        </authorList>
    </citation>
    <scope>NUCLEOTIDE SEQUENCE [LARGE SCALE GENOMIC DNA]</scope>
    <source>
        <strain evidence="5">Lab_2022b</strain>
    </source>
</reference>
<feature type="region of interest" description="Disordered" evidence="3">
    <location>
        <begin position="328"/>
        <end position="383"/>
    </location>
</feature>
<dbReference type="Pfam" id="PF07707">
    <property type="entry name" value="BACK"/>
    <property type="match status" value="1"/>
</dbReference>
<dbReference type="CDD" id="cd14733">
    <property type="entry name" value="BACK"/>
    <property type="match status" value="1"/>
</dbReference>
<dbReference type="AlphaFoldDB" id="A0AAW1CRE2"/>
<dbReference type="SUPFAM" id="SSF54695">
    <property type="entry name" value="POZ domain"/>
    <property type="match status" value="1"/>
</dbReference>
<dbReference type="Pfam" id="PF13540">
    <property type="entry name" value="RCC1_2"/>
    <property type="match status" value="1"/>
</dbReference>